<proteinExistence type="predicted"/>
<dbReference type="AlphaFoldDB" id="A0AAU7DMU6"/>
<dbReference type="RefSeq" id="WP_348264220.1">
    <property type="nucleotide sequence ID" value="NZ_CP121196.1"/>
</dbReference>
<protein>
    <submittedName>
        <fullName evidence="1">Uncharacterized protein</fullName>
    </submittedName>
</protein>
<name>A0AAU7DMU6_9BACT</name>
<organism evidence="1">
    <name type="scientific">Telmatobacter sp. DSM 110680</name>
    <dbReference type="NCBI Taxonomy" id="3036704"/>
    <lineage>
        <taxon>Bacteria</taxon>
        <taxon>Pseudomonadati</taxon>
        <taxon>Acidobacteriota</taxon>
        <taxon>Terriglobia</taxon>
        <taxon>Terriglobales</taxon>
        <taxon>Acidobacteriaceae</taxon>
        <taxon>Telmatobacter</taxon>
    </lineage>
</organism>
<evidence type="ECO:0000313" key="1">
    <source>
        <dbReference type="EMBL" id="XBH19004.1"/>
    </source>
</evidence>
<accession>A0AAU7DMU6</accession>
<gene>
    <name evidence="1" type="ORF">P8935_06725</name>
</gene>
<sequence length="123" mass="14127">MDQDAIESSQLDALSQVFSDQLQACLEECAHGRPGLFSDLQLTREEEHEREWPEAARLRELAIALQNIFAQQEQRNALCDEFLDLCSMHGESHPGESRLARLFLKRIDHGQVGTPTQEPWKPW</sequence>
<reference evidence="1" key="1">
    <citation type="submission" date="2023-03" db="EMBL/GenBank/DDBJ databases">
        <title>Edaphobacter sp.</title>
        <authorList>
            <person name="Huber K.J."/>
            <person name="Papendorf J."/>
            <person name="Pilke C."/>
            <person name="Bunk B."/>
            <person name="Sproeer C."/>
            <person name="Pester M."/>
        </authorList>
    </citation>
    <scope>NUCLEOTIDE SEQUENCE</scope>
    <source>
        <strain evidence="1">DSM 110680</strain>
    </source>
</reference>
<dbReference type="EMBL" id="CP121196">
    <property type="protein sequence ID" value="XBH19004.1"/>
    <property type="molecule type" value="Genomic_DNA"/>
</dbReference>